<dbReference type="PIRSF" id="PIRSF006386">
    <property type="entry name" value="HCCAis_GSTk"/>
    <property type="match status" value="1"/>
</dbReference>
<organism evidence="3 4">
    <name type="scientific">Salinisphaera dokdonensis CL-ES53</name>
    <dbReference type="NCBI Taxonomy" id="1304272"/>
    <lineage>
        <taxon>Bacteria</taxon>
        <taxon>Pseudomonadati</taxon>
        <taxon>Pseudomonadota</taxon>
        <taxon>Gammaproteobacteria</taxon>
        <taxon>Salinisphaerales</taxon>
        <taxon>Salinisphaeraceae</taxon>
        <taxon>Salinisphaera</taxon>
    </lineage>
</organism>
<dbReference type="SUPFAM" id="SSF52833">
    <property type="entry name" value="Thioredoxin-like"/>
    <property type="match status" value="1"/>
</dbReference>
<dbReference type="Gene3D" id="3.40.30.10">
    <property type="entry name" value="Glutaredoxin"/>
    <property type="match status" value="1"/>
</dbReference>
<protein>
    <recommendedName>
        <fullName evidence="1">2-hydroxychromene-2-carboxylate isomerase</fullName>
        <ecNumber evidence="1">5.99.1.4</ecNumber>
    </recommendedName>
</protein>
<dbReference type="RefSeq" id="WP_353111747.1">
    <property type="nucleotide sequence ID" value="NZ_APND01000003.1"/>
</dbReference>
<dbReference type="PANTHER" id="PTHR42943:SF2">
    <property type="entry name" value="GLUTATHIONE S-TRANSFERASE KAPPA 1"/>
    <property type="match status" value="1"/>
</dbReference>
<dbReference type="EMBL" id="APND01000003">
    <property type="protein sequence ID" value="MES1929990.1"/>
    <property type="molecule type" value="Genomic_DNA"/>
</dbReference>
<evidence type="ECO:0000313" key="3">
    <source>
        <dbReference type="EMBL" id="MES1929990.1"/>
    </source>
</evidence>
<dbReference type="InterPro" id="IPR044087">
    <property type="entry name" value="NahD-like"/>
</dbReference>
<dbReference type="PANTHER" id="PTHR42943">
    <property type="entry name" value="GLUTATHIONE S-TRANSFERASE KAPPA"/>
    <property type="match status" value="1"/>
</dbReference>
<comment type="catalytic activity">
    <reaction evidence="1">
        <text>2-hydroxychromene-2-carboxylate = (3E)-4-(2-hydroxyphenyl)-2-oxobut-3-enoate</text>
        <dbReference type="Rhea" id="RHEA:27401"/>
        <dbReference type="ChEBI" id="CHEBI:59350"/>
        <dbReference type="ChEBI" id="CHEBI:59353"/>
        <dbReference type="EC" id="5.99.1.4"/>
    </reaction>
</comment>
<evidence type="ECO:0000256" key="1">
    <source>
        <dbReference type="PIRNR" id="PIRNR006386"/>
    </source>
</evidence>
<dbReference type="EC" id="5.99.1.4" evidence="1"/>
<dbReference type="CDD" id="cd03022">
    <property type="entry name" value="DsbA_HCCA_Iso"/>
    <property type="match status" value="1"/>
</dbReference>
<dbReference type="InterPro" id="IPR001853">
    <property type="entry name" value="DSBA-like_thioredoxin_dom"/>
</dbReference>
<dbReference type="Pfam" id="PF01323">
    <property type="entry name" value="DSBA"/>
    <property type="match status" value="1"/>
</dbReference>
<proteinExistence type="inferred from homology"/>
<feature type="domain" description="DSBA-like thioredoxin" evidence="2">
    <location>
        <begin position="9"/>
        <end position="201"/>
    </location>
</feature>
<comment type="caution">
    <text evidence="3">The sequence shown here is derived from an EMBL/GenBank/DDBJ whole genome shotgun (WGS) entry which is preliminary data.</text>
</comment>
<dbReference type="InterPro" id="IPR036249">
    <property type="entry name" value="Thioredoxin-like_sf"/>
</dbReference>
<dbReference type="Proteomes" id="UP001460888">
    <property type="component" value="Unassembled WGS sequence"/>
</dbReference>
<keyword evidence="1" id="KW-0413">Isomerase</keyword>
<reference evidence="3 4" key="1">
    <citation type="submission" date="2013-03" db="EMBL/GenBank/DDBJ databases">
        <title>Salinisphaera dokdonensis CL-ES53 Genome Sequencing.</title>
        <authorList>
            <person name="Li C."/>
            <person name="Lai Q."/>
            <person name="Shao Z."/>
        </authorList>
    </citation>
    <scope>NUCLEOTIDE SEQUENCE [LARGE SCALE GENOMIC DNA]</scope>
    <source>
        <strain evidence="3 4">CL-ES53</strain>
    </source>
</reference>
<dbReference type="InterPro" id="IPR051924">
    <property type="entry name" value="GST_Kappa/NadH"/>
</dbReference>
<keyword evidence="4" id="KW-1185">Reference proteome</keyword>
<accession>A0ABV2B274</accession>
<sequence>MADPTTNKTLEFFFDFGSPNAYLAYTQLPALLARTGARLAWRPMLLGGVFKATNNQAPGMTECAPKRQHLLVDMQRFVDHYGVEFKFNDAFPINTITLMRVAMALIDDDRFASYVHTVFRAMWVENIDLGDPAALQSTLTAAGFDWNELAERVADPAVKDALREATEDAVARGIFGAPSFIVDGELFFGQDRLDFVERALAKN</sequence>
<evidence type="ECO:0000259" key="2">
    <source>
        <dbReference type="Pfam" id="PF01323"/>
    </source>
</evidence>
<gene>
    <name evidence="3" type="ORF">SADO_12069</name>
</gene>
<dbReference type="InterPro" id="IPR014440">
    <property type="entry name" value="HCCAis_GSTk"/>
</dbReference>
<comment type="similarity">
    <text evidence="1">Belongs to the GST superfamily. NadH family.</text>
</comment>
<evidence type="ECO:0000313" key="4">
    <source>
        <dbReference type="Proteomes" id="UP001460888"/>
    </source>
</evidence>
<name>A0ABV2B274_9GAMM</name>